<proteinExistence type="predicted"/>
<organism evidence="1 2">
    <name type="scientific">Micromonospora sediminicola</name>
    <dbReference type="NCBI Taxonomy" id="946078"/>
    <lineage>
        <taxon>Bacteria</taxon>
        <taxon>Bacillati</taxon>
        <taxon>Actinomycetota</taxon>
        <taxon>Actinomycetes</taxon>
        <taxon>Micromonosporales</taxon>
        <taxon>Micromonosporaceae</taxon>
        <taxon>Micromonospora</taxon>
    </lineage>
</organism>
<dbReference type="InterPro" id="IPR036388">
    <property type="entry name" value="WH-like_DNA-bd_sf"/>
</dbReference>
<evidence type="ECO:0000313" key="2">
    <source>
        <dbReference type="Proteomes" id="UP000199558"/>
    </source>
</evidence>
<evidence type="ECO:0000313" key="1">
    <source>
        <dbReference type="EMBL" id="SBT63767.1"/>
    </source>
</evidence>
<accession>A0A1A9B4C7</accession>
<dbReference type="RefSeq" id="WP_245666120.1">
    <property type="nucleotide sequence ID" value="NZ_FLRH01000003.1"/>
</dbReference>
<keyword evidence="2" id="KW-1185">Reference proteome</keyword>
<dbReference type="InterPro" id="IPR013324">
    <property type="entry name" value="RNA_pol_sigma_r3/r4-like"/>
</dbReference>
<protein>
    <submittedName>
        <fullName evidence="1">Sigma-70, region 4</fullName>
    </submittedName>
</protein>
<dbReference type="Proteomes" id="UP000199558">
    <property type="component" value="Unassembled WGS sequence"/>
</dbReference>
<dbReference type="EMBL" id="FLRH01000003">
    <property type="protein sequence ID" value="SBT63767.1"/>
    <property type="molecule type" value="Genomic_DNA"/>
</dbReference>
<reference evidence="2" key="1">
    <citation type="submission" date="2016-06" db="EMBL/GenBank/DDBJ databases">
        <authorList>
            <person name="Varghese N."/>
            <person name="Submissions Spin"/>
        </authorList>
    </citation>
    <scope>NUCLEOTIDE SEQUENCE [LARGE SCALE GENOMIC DNA]</scope>
    <source>
        <strain evidence="2">DSM 45794</strain>
    </source>
</reference>
<gene>
    <name evidence="1" type="ORF">GA0070622_0732</name>
</gene>
<sequence length="280" mass="30274">MAISPHDLAGIQDPGERARTASDLIDEHQAAVNELSRLRREALDEMVSQGMTHAQIAQVVGMTRARVGQLLSSGPRPERVMLGTGPLTVAVGGKFEAGKKDPYAVVSAEMLAAYEKLSNLARGLGLKTEYEVVPPPGMVDLNRTNLVVVGSPRILPFVGQVLASDPKLGFGKDDGGVYLVNHQTGEEFRSPSDSGEPVDYGYIGRLPRPDGRGTFLYLAGIHAMGTLGVAQYLEDHLDELYREVKNRRFSLLVSCTYDRAKRAVTKVGALTPIYRSEGVA</sequence>
<dbReference type="AlphaFoldDB" id="A0A1A9B4C7"/>
<dbReference type="SUPFAM" id="SSF88659">
    <property type="entry name" value="Sigma3 and sigma4 domains of RNA polymerase sigma factors"/>
    <property type="match status" value="1"/>
</dbReference>
<dbReference type="STRING" id="946078.GA0070622_0732"/>
<name>A0A1A9B4C7_9ACTN</name>
<dbReference type="Gene3D" id="1.10.10.10">
    <property type="entry name" value="Winged helix-like DNA-binding domain superfamily/Winged helix DNA-binding domain"/>
    <property type="match status" value="1"/>
</dbReference>